<organism evidence="2 3">
    <name type="scientific">Clonostachys rhizophaga</name>
    <dbReference type="NCBI Taxonomy" id="160324"/>
    <lineage>
        <taxon>Eukaryota</taxon>
        <taxon>Fungi</taxon>
        <taxon>Dikarya</taxon>
        <taxon>Ascomycota</taxon>
        <taxon>Pezizomycotina</taxon>
        <taxon>Sordariomycetes</taxon>
        <taxon>Hypocreomycetidae</taxon>
        <taxon>Hypocreales</taxon>
        <taxon>Bionectriaceae</taxon>
        <taxon>Clonostachys</taxon>
    </lineage>
</organism>
<dbReference type="OrthoDB" id="5149587at2759"/>
<keyword evidence="3" id="KW-1185">Reference proteome</keyword>
<sequence length="428" mass="48161">MASAITFGGLGDILTVCKVGNNLARALSDKSGSRRQYLEFCDEVQCLVQVLTQVVVIFEERESSLLMEQLFTIIKPIVDECGTAMQEELMRIQDKYHDSLRPGGSGSSSKDALKKLQFGVTERTKLQESMERLRARTQQLSILVTIAGERATRADATTIRSKLDGFEEFLVRIAKKDDVCEQCIARQDPQLQLISKTTQDIYGQTAGIVTEICEIKHSLDRIIADRHFHASNAGFLNGPDPTLGKPVLFEDSFGTVLELPTEWIHSWQFFQQLLQHHFEELKGHRMVIQGKYALEENITGIDLNQSLPPKASFRRGMKINMSMIFTRDQMTPGVCPRCGIDNNAPENTNVKCQTDGCGVWFRISRPVAVTVFEGRQPQPSSTRNLSQEELDELYGIASQIQEDPADFQRSKLKGFLSAREMLLLIIKL</sequence>
<dbReference type="Proteomes" id="UP000696573">
    <property type="component" value="Unassembled WGS sequence"/>
</dbReference>
<evidence type="ECO:0000313" key="2">
    <source>
        <dbReference type="EMBL" id="CAH0027146.1"/>
    </source>
</evidence>
<proteinExistence type="predicted"/>
<gene>
    <name evidence="2" type="ORF">CRHIZ90672A_00003674</name>
</gene>
<evidence type="ECO:0000313" key="3">
    <source>
        <dbReference type="Proteomes" id="UP000696573"/>
    </source>
</evidence>
<evidence type="ECO:0000259" key="1">
    <source>
        <dbReference type="Pfam" id="PF22893"/>
    </source>
</evidence>
<dbReference type="AlphaFoldDB" id="A0A9N9YQM1"/>
<reference evidence="2" key="1">
    <citation type="submission" date="2021-10" db="EMBL/GenBank/DDBJ databases">
        <authorList>
            <person name="Piombo E."/>
        </authorList>
    </citation>
    <scope>NUCLEOTIDE SEQUENCE</scope>
</reference>
<feature type="domain" description="Ubiquitin-like" evidence="1">
    <location>
        <begin position="245"/>
        <end position="326"/>
    </location>
</feature>
<name>A0A9N9YQM1_9HYPO</name>
<dbReference type="Pfam" id="PF22893">
    <property type="entry name" value="ULD_2"/>
    <property type="match status" value="1"/>
</dbReference>
<dbReference type="PANTHER" id="PTHR38886:SF1">
    <property type="entry name" value="NACHT-NTPASE AND P-LOOP NTPASES N-TERMINAL DOMAIN-CONTAINING PROTEIN"/>
    <property type="match status" value="1"/>
</dbReference>
<comment type="caution">
    <text evidence="2">The sequence shown here is derived from an EMBL/GenBank/DDBJ whole genome shotgun (WGS) entry which is preliminary data.</text>
</comment>
<protein>
    <recommendedName>
        <fullName evidence="1">Ubiquitin-like domain-containing protein</fullName>
    </recommendedName>
</protein>
<accession>A0A9N9YQM1</accession>
<dbReference type="InterPro" id="IPR054464">
    <property type="entry name" value="ULD_fung"/>
</dbReference>
<dbReference type="EMBL" id="CABFNQ020000726">
    <property type="protein sequence ID" value="CAH0027146.1"/>
    <property type="molecule type" value="Genomic_DNA"/>
</dbReference>
<dbReference type="PANTHER" id="PTHR38886">
    <property type="entry name" value="SESA DOMAIN-CONTAINING PROTEIN"/>
    <property type="match status" value="1"/>
</dbReference>